<feature type="signal peptide" evidence="1">
    <location>
        <begin position="1"/>
        <end position="48"/>
    </location>
</feature>
<dbReference type="Gene3D" id="3.40.190.120">
    <property type="entry name" value="Osmoprotection protein (prox), domain 2"/>
    <property type="match status" value="1"/>
</dbReference>
<dbReference type="Pfam" id="PF04069">
    <property type="entry name" value="OpuAC"/>
    <property type="match status" value="1"/>
</dbReference>
<gene>
    <name evidence="3" type="primary">opuCC</name>
    <name evidence="3" type="ORF">NCTC11535_00718</name>
</gene>
<protein>
    <submittedName>
        <fullName evidence="3">Osmoprotectant-binding protein</fullName>
    </submittedName>
</protein>
<name>A0ABY1VM22_9ACTO</name>
<accession>A0ABY1VM22</accession>
<evidence type="ECO:0000313" key="3">
    <source>
        <dbReference type="EMBL" id="SPT53060.1"/>
    </source>
</evidence>
<dbReference type="Gene3D" id="3.40.190.10">
    <property type="entry name" value="Periplasmic binding protein-like II"/>
    <property type="match status" value="1"/>
</dbReference>
<dbReference type="InterPro" id="IPR007210">
    <property type="entry name" value="ABC_Gly_betaine_transp_sub-bd"/>
</dbReference>
<organism evidence="3 4">
    <name type="scientific">Actinomyces bovis</name>
    <dbReference type="NCBI Taxonomy" id="1658"/>
    <lineage>
        <taxon>Bacteria</taxon>
        <taxon>Bacillati</taxon>
        <taxon>Actinomycetota</taxon>
        <taxon>Actinomycetes</taxon>
        <taxon>Actinomycetales</taxon>
        <taxon>Actinomycetaceae</taxon>
        <taxon>Actinomyces</taxon>
    </lineage>
</organism>
<feature type="chain" id="PRO_5045227605" evidence="1">
    <location>
        <begin position="49"/>
        <end position="334"/>
    </location>
</feature>
<evidence type="ECO:0000313" key="4">
    <source>
        <dbReference type="Proteomes" id="UP000250006"/>
    </source>
</evidence>
<sequence length="334" mass="35247">MTATPKPETLTNPAKLRSHQALAQRPKLPSRRTALLAAGALGLGPVLAACSNTDPFTAGRSTTGATTGSLTVGSAQYYSNEIIAELFAQMLENAGFKVDRQFHIGPREVFLPEVEMGKIDVMPEYGGNLLQYYDKSGTAKDAAAVHKALLGGVLPKGLTVLDAAEATDQDSYTVTRATAEQYGLSSLADLSKLGRRLKVAANAEFATRPYGPDGLKGLYNVEAEVTPVEDSGGPLTVKALTDGTVDVADIYTSSPAIKENDLVVLADPKALILPQQVTPLVNEKLPLTAASTIAKVTAQLSTEELQALNTRSTKEQLAADKIAKEWLTAKGLLA</sequence>
<dbReference type="EMBL" id="UAPQ01000003">
    <property type="protein sequence ID" value="SPT53060.1"/>
    <property type="molecule type" value="Genomic_DNA"/>
</dbReference>
<reference evidence="3 4" key="1">
    <citation type="submission" date="2018-06" db="EMBL/GenBank/DDBJ databases">
        <authorList>
            <consortium name="Pathogen Informatics"/>
            <person name="Doyle S."/>
        </authorList>
    </citation>
    <scope>NUCLEOTIDE SEQUENCE [LARGE SCALE GENOMIC DNA]</scope>
    <source>
        <strain evidence="3 4">NCTC11535</strain>
    </source>
</reference>
<comment type="caution">
    <text evidence="3">The sequence shown here is derived from an EMBL/GenBank/DDBJ whole genome shotgun (WGS) entry which is preliminary data.</text>
</comment>
<evidence type="ECO:0000256" key="1">
    <source>
        <dbReference type="SAM" id="SignalP"/>
    </source>
</evidence>
<evidence type="ECO:0000259" key="2">
    <source>
        <dbReference type="Pfam" id="PF04069"/>
    </source>
</evidence>
<keyword evidence="1" id="KW-0732">Signal</keyword>
<dbReference type="SUPFAM" id="SSF53850">
    <property type="entry name" value="Periplasmic binding protein-like II"/>
    <property type="match status" value="1"/>
</dbReference>
<feature type="domain" description="ABC-type glycine betaine transport system substrate-binding" evidence="2">
    <location>
        <begin position="69"/>
        <end position="328"/>
    </location>
</feature>
<dbReference type="Proteomes" id="UP000250006">
    <property type="component" value="Unassembled WGS sequence"/>
</dbReference>
<dbReference type="CDD" id="cd13606">
    <property type="entry name" value="PBP2_ProX_like"/>
    <property type="match status" value="1"/>
</dbReference>
<keyword evidence="4" id="KW-1185">Reference proteome</keyword>
<dbReference type="RefSeq" id="WP_111836045.1">
    <property type="nucleotide sequence ID" value="NZ_UAPQ01000003.1"/>
</dbReference>
<proteinExistence type="predicted"/>